<feature type="domain" description="Alpha-L-rhamnosidase six-hairpin glycosidase" evidence="7">
    <location>
        <begin position="454"/>
        <end position="790"/>
    </location>
</feature>
<comment type="catalytic activity">
    <reaction evidence="1">
        <text>Hydrolysis of terminal non-reducing alpha-L-rhamnose residues in alpha-L-rhamnosides.</text>
        <dbReference type="EC" id="3.2.1.40"/>
    </reaction>
</comment>
<dbReference type="InterPro" id="IPR013783">
    <property type="entry name" value="Ig-like_fold"/>
</dbReference>
<dbReference type="SUPFAM" id="SSF48208">
    <property type="entry name" value="Six-hairpin glycosidases"/>
    <property type="match status" value="1"/>
</dbReference>
<evidence type="ECO:0000259" key="8">
    <source>
        <dbReference type="Pfam" id="PF17390"/>
    </source>
</evidence>
<dbReference type="Pfam" id="PF17389">
    <property type="entry name" value="Bac_rhamnosid6H"/>
    <property type="match status" value="1"/>
</dbReference>
<dbReference type="InterPro" id="IPR013737">
    <property type="entry name" value="Bac_rhamnosid_N"/>
</dbReference>
<gene>
    <name evidence="9" type="ORF">F4561_005749</name>
</gene>
<dbReference type="InterPro" id="IPR035398">
    <property type="entry name" value="Bac_rhamnosid_C"/>
</dbReference>
<dbReference type="InterPro" id="IPR012341">
    <property type="entry name" value="6hp_glycosidase-like_sf"/>
</dbReference>
<dbReference type="GO" id="GO:0030596">
    <property type="term" value="F:alpha-L-rhamnosidase activity"/>
    <property type="evidence" value="ECO:0007669"/>
    <property type="project" value="UniProtKB-EC"/>
</dbReference>
<evidence type="ECO:0000259" key="5">
    <source>
        <dbReference type="Pfam" id="PF05592"/>
    </source>
</evidence>
<evidence type="ECO:0000256" key="2">
    <source>
        <dbReference type="ARBA" id="ARBA00012652"/>
    </source>
</evidence>
<feature type="region of interest" description="Disordered" evidence="4">
    <location>
        <begin position="1"/>
        <end position="21"/>
    </location>
</feature>
<dbReference type="EC" id="3.2.1.40" evidence="2"/>
<dbReference type="Pfam" id="PF17390">
    <property type="entry name" value="Bac_rhamnosid_C"/>
    <property type="match status" value="1"/>
</dbReference>
<dbReference type="Pfam" id="PF25788">
    <property type="entry name" value="Ig_Rha78A_N"/>
    <property type="match status" value="1"/>
</dbReference>
<reference evidence="9 10" key="1">
    <citation type="submission" date="2020-08" db="EMBL/GenBank/DDBJ databases">
        <title>Sequencing the genomes of 1000 actinobacteria strains.</title>
        <authorList>
            <person name="Klenk H.-P."/>
        </authorList>
    </citation>
    <scope>NUCLEOTIDE SEQUENCE [LARGE SCALE GENOMIC DNA]</scope>
    <source>
        <strain evidence="9 10">DSM 102030</strain>
    </source>
</reference>
<dbReference type="PANTHER" id="PTHR33307:SF6">
    <property type="entry name" value="ALPHA-RHAMNOSIDASE (EUROFUNG)-RELATED"/>
    <property type="match status" value="1"/>
</dbReference>
<dbReference type="PANTHER" id="PTHR33307">
    <property type="entry name" value="ALPHA-RHAMNOSIDASE (EUROFUNG)"/>
    <property type="match status" value="1"/>
</dbReference>
<evidence type="ECO:0000256" key="1">
    <source>
        <dbReference type="ARBA" id="ARBA00001445"/>
    </source>
</evidence>
<evidence type="ECO:0000259" key="7">
    <source>
        <dbReference type="Pfam" id="PF17389"/>
    </source>
</evidence>
<dbReference type="Gene3D" id="2.60.420.10">
    <property type="entry name" value="Maltose phosphorylase, domain 3"/>
    <property type="match status" value="1"/>
</dbReference>
<evidence type="ECO:0000256" key="4">
    <source>
        <dbReference type="SAM" id="MobiDB-lite"/>
    </source>
</evidence>
<dbReference type="GO" id="GO:0005975">
    <property type="term" value="P:carbohydrate metabolic process"/>
    <property type="evidence" value="ECO:0007669"/>
    <property type="project" value="InterPro"/>
</dbReference>
<dbReference type="Pfam" id="PF08531">
    <property type="entry name" value="Bac_rhamnosid_N"/>
    <property type="match status" value="1"/>
</dbReference>
<organism evidence="9 10">
    <name type="scientific">Lipingzhangella halophila</name>
    <dbReference type="NCBI Taxonomy" id="1783352"/>
    <lineage>
        <taxon>Bacteria</taxon>
        <taxon>Bacillati</taxon>
        <taxon>Actinomycetota</taxon>
        <taxon>Actinomycetes</taxon>
        <taxon>Streptosporangiales</taxon>
        <taxon>Nocardiopsidaceae</taxon>
        <taxon>Lipingzhangella</taxon>
    </lineage>
</organism>
<protein>
    <recommendedName>
        <fullName evidence="2">alpha-L-rhamnosidase</fullName>
        <ecNumber evidence="2">3.2.1.40</ecNumber>
    </recommendedName>
</protein>
<dbReference type="Gene3D" id="1.50.10.10">
    <property type="match status" value="1"/>
</dbReference>
<dbReference type="InterPro" id="IPR035396">
    <property type="entry name" value="Bac_rhamnosid6H"/>
</dbReference>
<dbReference type="AlphaFoldDB" id="A0A7W7RMS3"/>
<accession>A0A7W7RMS3</accession>
<proteinExistence type="predicted"/>
<comment type="caution">
    <text evidence="9">The sequence shown here is derived from an EMBL/GenBank/DDBJ whole genome shotgun (WGS) entry which is preliminary data.</text>
</comment>
<keyword evidence="3 9" id="KW-0378">Hydrolase</keyword>
<evidence type="ECO:0000313" key="9">
    <source>
        <dbReference type="EMBL" id="MBB4934855.1"/>
    </source>
</evidence>
<evidence type="ECO:0000313" key="10">
    <source>
        <dbReference type="Proteomes" id="UP000523007"/>
    </source>
</evidence>
<dbReference type="Pfam" id="PF05592">
    <property type="entry name" value="Bac_rhamnosid"/>
    <property type="match status" value="1"/>
</dbReference>
<name>A0A7W7RMS3_9ACTN</name>
<keyword evidence="10" id="KW-1185">Reference proteome</keyword>
<feature type="domain" description="Alpha-L-rhamnosidase concanavalin-like" evidence="5">
    <location>
        <begin position="347"/>
        <end position="448"/>
    </location>
</feature>
<feature type="domain" description="Alpha-L-rhamnosidase C-terminal" evidence="8">
    <location>
        <begin position="792"/>
        <end position="867"/>
    </location>
</feature>
<dbReference type="Gene3D" id="2.60.120.260">
    <property type="entry name" value="Galactose-binding domain-like"/>
    <property type="match status" value="2"/>
</dbReference>
<evidence type="ECO:0000256" key="3">
    <source>
        <dbReference type="ARBA" id="ARBA00022801"/>
    </source>
</evidence>
<dbReference type="InterPro" id="IPR008902">
    <property type="entry name" value="Rhamnosid_concanavalin"/>
</dbReference>
<sequence length="906" mass="100305">MTPSPTALAPYHPQCEQRSEPLGLGGAHPRFRWRLRSARRGDAPAAYRLRVLRCRPDGEVDRPVWEPGWVESAEHTGVAYDGEPLESRTRYAWSVQVRDIEGREGEPVFSWFETGLLHPDDWSAAWIGRDPRTAPQMEPPQDVPLSAALSDIPPAAHLRRDFRSSETPVRARAYVTARGLYELRINGRRVGDAELAPGWTDYRYRQPYQSFDVTDLVTHGENTIGAVLADGWWSGYVGMERRRQGRHYGPAPRLLVQLVLDYPDGSCRTVVSDGTWKEAPGAIVAADLLMGEYRDARLEPHGWDRPGFDDADWAPAGVFGRDHHLLVAERDEPVRVCGELPAVSLRRRGPDRWIADFGQNAVGRVRLRLSEAEGARVVLRHAEVLDDKGELYTANLRTAEATDTYVCAGNPGGEVFEPAFTLHGFRYAEVSGLSQPPEPSEITARVLHNDLEWTGEFDCSDSGVNRLVRNIRWGQRGNFVAVPTDCPQRDERLGWTADAQIFLPTACLNADAGAFFDRWLDDLMDAQTPEGAFSDVAPLLLFDREGAPAWGDAGVIIPWHLYRAYGDARLLERCYPAMARWVEHIRRDNPGLVWRNSTGNNYGDWLQVDARTSRDVLATAYFAHSARLVSLAADATGRREDAERYRRLADEIAAAFRAAFVDGDGRIESGTQTAYLLGLAFDLLTPDQREAAAGHLVADIEARGRSLTTGFVGVALLCPVLTEIGRADLAYALLHDDRYPSWGYSIAHGATTIWERWDGWTNEGGFQSAEMNSFNHYSLGSVGAWLYRHVAGIDQTPDSVGYADLVLAPRPGGELTWASAAYESVRGRIESRWRVDGNTLFLDVLIPPGARARIRVPTTAPERVAESGRPAAEAEDLAVLESGPDHLLLSTGSGSYTFTAPAHTAA</sequence>
<feature type="domain" description="Bacterial alpha-L-rhamnosidase N-terminal" evidence="6">
    <location>
        <begin position="168"/>
        <end position="336"/>
    </location>
</feature>
<evidence type="ECO:0000259" key="6">
    <source>
        <dbReference type="Pfam" id="PF08531"/>
    </source>
</evidence>
<dbReference type="EMBL" id="JACHJT010000002">
    <property type="protein sequence ID" value="MBB4934855.1"/>
    <property type="molecule type" value="Genomic_DNA"/>
</dbReference>
<dbReference type="InterPro" id="IPR008928">
    <property type="entry name" value="6-hairpin_glycosidase_sf"/>
</dbReference>
<dbReference type="RefSeq" id="WP_184584535.1">
    <property type="nucleotide sequence ID" value="NZ_JACHJT010000002.1"/>
</dbReference>
<dbReference type="Gene3D" id="2.60.40.10">
    <property type="entry name" value="Immunoglobulins"/>
    <property type="match status" value="1"/>
</dbReference>
<dbReference type="InterPro" id="IPR016007">
    <property type="entry name" value="Alpha_rhamnosid"/>
</dbReference>
<dbReference type="PIRSF" id="PIRSF010631">
    <property type="entry name" value="A-rhamnsds"/>
    <property type="match status" value="1"/>
</dbReference>
<dbReference type="Proteomes" id="UP000523007">
    <property type="component" value="Unassembled WGS sequence"/>
</dbReference>
<keyword evidence="9" id="KW-0326">Glycosidase</keyword>